<keyword evidence="4" id="KW-0732">Signal</keyword>
<keyword evidence="5" id="KW-0325">Glycoprotein</keyword>
<dbReference type="STRING" id="418985.A0A1V9XZD8"/>
<dbReference type="InParanoid" id="A0A1V9XZD8"/>
<gene>
    <name evidence="6" type="ORF">BIW11_00244</name>
</gene>
<keyword evidence="7" id="KW-1185">Reference proteome</keyword>
<comment type="subcellular location">
    <subcellularLocation>
        <location evidence="1">Secreted</location>
    </subcellularLocation>
</comment>
<protein>
    <submittedName>
        <fullName evidence="6">GILT protein F37H8.5-like</fullName>
    </submittedName>
</protein>
<dbReference type="InterPro" id="IPR004911">
    <property type="entry name" value="Interferon-induced_GILT"/>
</dbReference>
<evidence type="ECO:0000256" key="4">
    <source>
        <dbReference type="ARBA" id="ARBA00022729"/>
    </source>
</evidence>
<dbReference type="Pfam" id="PF03227">
    <property type="entry name" value="GILT"/>
    <property type="match status" value="1"/>
</dbReference>
<comment type="similarity">
    <text evidence="2">Belongs to the GILT family.</text>
</comment>
<keyword evidence="3" id="KW-0964">Secreted</keyword>
<evidence type="ECO:0000256" key="5">
    <source>
        <dbReference type="ARBA" id="ARBA00023180"/>
    </source>
</evidence>
<evidence type="ECO:0000256" key="2">
    <source>
        <dbReference type="ARBA" id="ARBA00005679"/>
    </source>
</evidence>
<dbReference type="Proteomes" id="UP000192247">
    <property type="component" value="Unassembled WGS sequence"/>
</dbReference>
<comment type="caution">
    <text evidence="6">The sequence shown here is derived from an EMBL/GenBank/DDBJ whole genome shotgun (WGS) entry which is preliminary data.</text>
</comment>
<dbReference type="PANTHER" id="PTHR13234">
    <property type="entry name" value="GAMMA-INTERFERON INDUCIBLE LYSOSOMAL THIOL REDUCTASE GILT"/>
    <property type="match status" value="1"/>
</dbReference>
<evidence type="ECO:0000256" key="1">
    <source>
        <dbReference type="ARBA" id="ARBA00004613"/>
    </source>
</evidence>
<organism evidence="6 7">
    <name type="scientific">Tropilaelaps mercedesae</name>
    <dbReference type="NCBI Taxonomy" id="418985"/>
    <lineage>
        <taxon>Eukaryota</taxon>
        <taxon>Metazoa</taxon>
        <taxon>Ecdysozoa</taxon>
        <taxon>Arthropoda</taxon>
        <taxon>Chelicerata</taxon>
        <taxon>Arachnida</taxon>
        <taxon>Acari</taxon>
        <taxon>Parasitiformes</taxon>
        <taxon>Mesostigmata</taxon>
        <taxon>Gamasina</taxon>
        <taxon>Dermanyssoidea</taxon>
        <taxon>Laelapidae</taxon>
        <taxon>Tropilaelaps</taxon>
    </lineage>
</organism>
<evidence type="ECO:0000256" key="3">
    <source>
        <dbReference type="ARBA" id="ARBA00022525"/>
    </source>
</evidence>
<dbReference type="EMBL" id="MNPL01001767">
    <property type="protein sequence ID" value="OQR78829.1"/>
    <property type="molecule type" value="Genomic_DNA"/>
</dbReference>
<dbReference type="OrthoDB" id="958254at2759"/>
<dbReference type="AlphaFoldDB" id="A0A1V9XZD8"/>
<dbReference type="GO" id="GO:0005576">
    <property type="term" value="C:extracellular region"/>
    <property type="evidence" value="ECO:0007669"/>
    <property type="project" value="UniProtKB-SubCell"/>
</dbReference>
<reference evidence="6 7" key="1">
    <citation type="journal article" date="2017" name="Gigascience">
        <title>Draft genome of the honey bee ectoparasitic mite, Tropilaelaps mercedesae, is shaped by the parasitic life history.</title>
        <authorList>
            <person name="Dong X."/>
            <person name="Armstrong S.D."/>
            <person name="Xia D."/>
            <person name="Makepeace B.L."/>
            <person name="Darby A.C."/>
            <person name="Kadowaki T."/>
        </authorList>
    </citation>
    <scope>NUCLEOTIDE SEQUENCE [LARGE SCALE GENOMIC DNA]</scope>
    <source>
        <strain evidence="6">Wuxi-XJTLU</strain>
    </source>
</reference>
<evidence type="ECO:0000313" key="7">
    <source>
        <dbReference type="Proteomes" id="UP000192247"/>
    </source>
</evidence>
<proteinExistence type="inferred from homology"/>
<dbReference type="PANTHER" id="PTHR13234:SF8">
    <property type="entry name" value="GAMMA-INTERFERON-INDUCIBLE LYSOSOMAL THIOL REDUCTASE"/>
    <property type="match status" value="1"/>
</dbReference>
<accession>A0A1V9XZD8</accession>
<evidence type="ECO:0000313" key="6">
    <source>
        <dbReference type="EMBL" id="OQR78829.1"/>
    </source>
</evidence>
<name>A0A1V9XZD8_9ACAR</name>
<dbReference type="GO" id="GO:0016671">
    <property type="term" value="F:oxidoreductase activity, acting on a sulfur group of donors, disulfide as acceptor"/>
    <property type="evidence" value="ECO:0007669"/>
    <property type="project" value="InterPro"/>
</dbReference>
<sequence length="171" mass="18857">MAISNDVPKIIEKFGGDIFFSLVPYGLADVKIGPAGDLKFYCHHGPEECKGNAWHACSHLYMRPKERLEYAICTMSGDRKQLLKALRKCTDSAMAAKLKECAEGPQGTAIVKLMADITQTAGAAVSPKDNLIPWTPYAFIDGSPEAEYGENQTLIQLICKKAKNRPRQCKH</sequence>